<dbReference type="PANTHER" id="PTHR10889">
    <property type="entry name" value="DEOXYRIBOSE-PHOSPHATE ALDOLASE"/>
    <property type="match status" value="1"/>
</dbReference>
<dbReference type="CDD" id="cd00959">
    <property type="entry name" value="DeoC"/>
    <property type="match status" value="1"/>
</dbReference>
<dbReference type="SUPFAM" id="SSF51569">
    <property type="entry name" value="Aldolase"/>
    <property type="match status" value="1"/>
</dbReference>
<dbReference type="PIRSF" id="PIRSF001357">
    <property type="entry name" value="DeoC"/>
    <property type="match status" value="1"/>
</dbReference>
<dbReference type="Proteomes" id="UP000033647">
    <property type="component" value="Unassembled WGS sequence"/>
</dbReference>
<dbReference type="HAMAP" id="MF_00114">
    <property type="entry name" value="DeoC_type1"/>
    <property type="match status" value="1"/>
</dbReference>
<keyword evidence="3" id="KW-0963">Cytoplasm</keyword>
<gene>
    <name evidence="9" type="ORF">TI39_contig4122g00004</name>
</gene>
<evidence type="ECO:0000256" key="8">
    <source>
        <dbReference type="PIRSR" id="PIRSR001357-50"/>
    </source>
</evidence>
<dbReference type="GO" id="GO:0016052">
    <property type="term" value="P:carbohydrate catabolic process"/>
    <property type="evidence" value="ECO:0007669"/>
    <property type="project" value="TreeGrafter"/>
</dbReference>
<evidence type="ECO:0000313" key="10">
    <source>
        <dbReference type="Proteomes" id="UP000033647"/>
    </source>
</evidence>
<comment type="caution">
    <text evidence="9">The sequence shown here is derived from an EMBL/GenBank/DDBJ whole genome shotgun (WGS) entry which is preliminary data.</text>
</comment>
<dbReference type="InterPro" id="IPR011343">
    <property type="entry name" value="DeoC"/>
</dbReference>
<protein>
    <recommendedName>
        <fullName evidence="2">deoxyribose-phosphate aldolase</fullName>
        <ecNumber evidence="2">4.1.2.4</ecNumber>
    </recommendedName>
    <alternativeName>
        <fullName evidence="6">2-deoxy-D-ribose 5-phosphate aldolase</fullName>
    </alternativeName>
</protein>
<evidence type="ECO:0000256" key="7">
    <source>
        <dbReference type="ARBA" id="ARBA00048791"/>
    </source>
</evidence>
<dbReference type="STRING" id="1047168.A0A0F4GD11"/>
<dbReference type="UniPathway" id="UPA00002">
    <property type="reaction ID" value="UER00468"/>
</dbReference>
<dbReference type="OrthoDB" id="70823at2759"/>
<dbReference type="GO" id="GO:0046386">
    <property type="term" value="P:deoxyribose phosphate catabolic process"/>
    <property type="evidence" value="ECO:0007669"/>
    <property type="project" value="UniProtKB-UniPathway"/>
</dbReference>
<dbReference type="GO" id="GO:0005737">
    <property type="term" value="C:cytoplasm"/>
    <property type="evidence" value="ECO:0007669"/>
    <property type="project" value="InterPro"/>
</dbReference>
<dbReference type="GO" id="GO:0004139">
    <property type="term" value="F:deoxyribose-phosphate aldolase activity"/>
    <property type="evidence" value="ECO:0007669"/>
    <property type="project" value="UniProtKB-EC"/>
</dbReference>
<evidence type="ECO:0000256" key="1">
    <source>
        <dbReference type="ARBA" id="ARBA00010936"/>
    </source>
</evidence>
<dbReference type="SMART" id="SM01133">
    <property type="entry name" value="DeoC"/>
    <property type="match status" value="1"/>
</dbReference>
<name>A0A0F4GD11_9PEZI</name>
<evidence type="ECO:0000256" key="2">
    <source>
        <dbReference type="ARBA" id="ARBA00012515"/>
    </source>
</evidence>
<dbReference type="FunFam" id="3.20.20.70:FF:000044">
    <property type="entry name" value="Deoxyribose-phosphate aldolase"/>
    <property type="match status" value="1"/>
</dbReference>
<organism evidence="9 10">
    <name type="scientific">Zymoseptoria brevis</name>
    <dbReference type="NCBI Taxonomy" id="1047168"/>
    <lineage>
        <taxon>Eukaryota</taxon>
        <taxon>Fungi</taxon>
        <taxon>Dikarya</taxon>
        <taxon>Ascomycota</taxon>
        <taxon>Pezizomycotina</taxon>
        <taxon>Dothideomycetes</taxon>
        <taxon>Dothideomycetidae</taxon>
        <taxon>Mycosphaerellales</taxon>
        <taxon>Mycosphaerellaceae</taxon>
        <taxon>Zymoseptoria</taxon>
    </lineage>
</organism>
<keyword evidence="4" id="KW-0456">Lyase</keyword>
<keyword evidence="5 8" id="KW-0704">Schiff base</keyword>
<sequence length="279" mass="29899">MAPPPTTDAEWSTVISSFEKSWTVDEAKKYPAPAPGSKEFNKTIDHTLLKLDATAEQFDKLLEEAKQEKFATVCVRPPEVAKCVSSLKGTGVAVASVIGFHEGTYSLDHKLSETTLSLTSGALELDTVLNYPSLQSRSYTTIFTELTALRSAAPSPVKLKLILETSQLDRSQIIAASVLAGVAGYDFIKTSTGFNGQGATLENVRLMKACCEKVVEDGLREEKFGKMEVKASGGVRTLKDAVEMLEAGASRLGTSGGVGIVKEAREGKRSGEVLDKVAY</sequence>
<evidence type="ECO:0000256" key="5">
    <source>
        <dbReference type="ARBA" id="ARBA00023270"/>
    </source>
</evidence>
<reference evidence="9 10" key="1">
    <citation type="submission" date="2015-03" db="EMBL/GenBank/DDBJ databases">
        <title>RNA-seq based gene annotation and comparative genomics of four Zymoseptoria species reveal species-specific pathogenicity related genes and transposable element activity.</title>
        <authorList>
            <person name="Grandaubert J."/>
            <person name="Bhattacharyya A."/>
            <person name="Stukenbrock E.H."/>
        </authorList>
    </citation>
    <scope>NUCLEOTIDE SEQUENCE [LARGE SCALE GENOMIC DNA]</scope>
    <source>
        <strain evidence="9 10">Zb18110</strain>
    </source>
</reference>
<keyword evidence="10" id="KW-1185">Reference proteome</keyword>
<dbReference type="Gene3D" id="3.20.20.70">
    <property type="entry name" value="Aldolase class I"/>
    <property type="match status" value="1"/>
</dbReference>
<evidence type="ECO:0000256" key="3">
    <source>
        <dbReference type="ARBA" id="ARBA00022490"/>
    </source>
</evidence>
<dbReference type="PANTHER" id="PTHR10889:SF1">
    <property type="entry name" value="DEOXYRIBOSE-PHOSPHATE ALDOLASE"/>
    <property type="match status" value="1"/>
</dbReference>
<dbReference type="EMBL" id="LAFY01004082">
    <property type="protein sequence ID" value="KJX95276.1"/>
    <property type="molecule type" value="Genomic_DNA"/>
</dbReference>
<evidence type="ECO:0000256" key="6">
    <source>
        <dbReference type="ARBA" id="ARBA00032755"/>
    </source>
</evidence>
<proteinExistence type="inferred from homology"/>
<comment type="similarity">
    <text evidence="1">Belongs to the DeoC/FbaB aldolase family. DeoC type 1 subfamily.</text>
</comment>
<accession>A0A0F4GD11</accession>
<dbReference type="EC" id="4.1.2.4" evidence="2"/>
<evidence type="ECO:0000256" key="4">
    <source>
        <dbReference type="ARBA" id="ARBA00023239"/>
    </source>
</evidence>
<comment type="catalytic activity">
    <reaction evidence="7">
        <text>2-deoxy-D-ribose 5-phosphate = D-glyceraldehyde 3-phosphate + acetaldehyde</text>
        <dbReference type="Rhea" id="RHEA:12821"/>
        <dbReference type="ChEBI" id="CHEBI:15343"/>
        <dbReference type="ChEBI" id="CHEBI:59776"/>
        <dbReference type="ChEBI" id="CHEBI:62877"/>
        <dbReference type="EC" id="4.1.2.4"/>
    </reaction>
</comment>
<dbReference type="InterPro" id="IPR002915">
    <property type="entry name" value="DeoC/FbaB/LacD_aldolase"/>
</dbReference>
<evidence type="ECO:0000313" key="9">
    <source>
        <dbReference type="EMBL" id="KJX95276.1"/>
    </source>
</evidence>
<dbReference type="Pfam" id="PF01791">
    <property type="entry name" value="DeoC"/>
    <property type="match status" value="1"/>
</dbReference>
<dbReference type="InterPro" id="IPR028581">
    <property type="entry name" value="DeoC_typeI"/>
</dbReference>
<dbReference type="NCBIfam" id="TIGR00126">
    <property type="entry name" value="deoC"/>
    <property type="match status" value="1"/>
</dbReference>
<dbReference type="InterPro" id="IPR013785">
    <property type="entry name" value="Aldolase_TIM"/>
</dbReference>
<dbReference type="AlphaFoldDB" id="A0A0F4GD11"/>
<dbReference type="GO" id="GO:0009264">
    <property type="term" value="P:deoxyribonucleotide catabolic process"/>
    <property type="evidence" value="ECO:0007669"/>
    <property type="project" value="InterPro"/>
</dbReference>
<feature type="active site" description="Schiff-base intermediate with acetaldehyde" evidence="8">
    <location>
        <position position="189"/>
    </location>
</feature>
<feature type="active site" description="Proton donor/acceptor" evidence="8">
    <location>
        <position position="230"/>
    </location>
</feature>